<dbReference type="SUPFAM" id="SSF81573">
    <property type="entry name" value="F1F0 ATP synthase subunit B, membrane domain"/>
    <property type="match status" value="1"/>
</dbReference>
<keyword evidence="4 12" id="KW-0812">Transmembrane</keyword>
<feature type="coiled-coil region" evidence="14">
    <location>
        <begin position="51"/>
        <end position="85"/>
    </location>
</feature>
<evidence type="ECO:0000256" key="10">
    <source>
        <dbReference type="ARBA" id="ARBA00025198"/>
    </source>
</evidence>
<comment type="function">
    <text evidence="12">Component of the F(0) channel, it forms part of the peripheral stalk, linking F(1) to F(0).</text>
</comment>
<dbReference type="InterPro" id="IPR050059">
    <property type="entry name" value="ATP_synthase_B_chain"/>
</dbReference>
<gene>
    <name evidence="12" type="primary">atpF</name>
    <name evidence="15" type="ORF">UV42_C0018G0008</name>
</gene>
<keyword evidence="7 12" id="KW-0406">Ion transport</keyword>
<protein>
    <recommendedName>
        <fullName evidence="12">ATP synthase subunit b</fullName>
    </recommendedName>
    <alternativeName>
        <fullName evidence="12">ATP synthase F(0) sector subunit b</fullName>
    </alternativeName>
    <alternativeName>
        <fullName evidence="12">ATPase subunit I</fullName>
    </alternativeName>
    <alternativeName>
        <fullName evidence="12">F-type ATPase subunit b</fullName>
        <shortName evidence="12">F-ATPase subunit b</shortName>
    </alternativeName>
</protein>
<sequence length="168" mass="19754">MDYLLDILGKIGFDWRMGLFNLLNFLFVFWLLKKFAFGPIMKIVHDRQEKEQEAVENFTKAKTELQMAERKAQELIDESKVQANRIVEKSHDDAKALGEQLKDKAKKEIELLILQAKKNIDIDKKEMKETLRRETVELVVMAVEKIMIEKLDDKKDEKMIQDILSSLK</sequence>
<reference evidence="15 16" key="1">
    <citation type="journal article" date="2015" name="Nature">
        <title>rRNA introns, odd ribosomes, and small enigmatic genomes across a large radiation of phyla.</title>
        <authorList>
            <person name="Brown C.T."/>
            <person name="Hug L.A."/>
            <person name="Thomas B.C."/>
            <person name="Sharon I."/>
            <person name="Castelle C.J."/>
            <person name="Singh A."/>
            <person name="Wilkins M.J."/>
            <person name="Williams K.H."/>
            <person name="Banfield J.F."/>
        </authorList>
    </citation>
    <scope>NUCLEOTIDE SEQUENCE [LARGE SCALE GENOMIC DNA]</scope>
</reference>
<proteinExistence type="inferred from homology"/>
<evidence type="ECO:0000256" key="8">
    <source>
        <dbReference type="ARBA" id="ARBA00023136"/>
    </source>
</evidence>
<comment type="subcellular location">
    <subcellularLocation>
        <location evidence="12">Cell membrane</location>
        <topology evidence="12">Single-pass membrane protein</topology>
    </subcellularLocation>
    <subcellularLocation>
        <location evidence="11">Endomembrane system</location>
        <topology evidence="11">Single-pass membrane protein</topology>
    </subcellularLocation>
</comment>
<dbReference type="InterPro" id="IPR005864">
    <property type="entry name" value="ATP_synth_F0_bsu_bac"/>
</dbReference>
<dbReference type="Proteomes" id="UP000033867">
    <property type="component" value="Unassembled WGS sequence"/>
</dbReference>
<feature type="transmembrane region" description="Helical" evidence="12">
    <location>
        <begin position="15"/>
        <end position="32"/>
    </location>
</feature>
<comment type="subunit">
    <text evidence="12">F-type ATPases have 2 components, F(1) - the catalytic core - and F(0) - the membrane proton channel. F(1) has five subunits: alpha(3), beta(3), gamma(1), delta(1), epsilon(1). F(0) has three main subunits: a(1), b(2) and c(10-14). The alpha and beta chains form an alternating ring which encloses part of the gamma chain. F(1) is attached to F(0) by a central stalk formed by the gamma and epsilon chains, while a peripheral stalk is formed by the delta and b chains.</text>
</comment>
<dbReference type="Pfam" id="PF00430">
    <property type="entry name" value="ATP-synt_B"/>
    <property type="match status" value="1"/>
</dbReference>
<comment type="caution">
    <text evidence="15">The sequence shown here is derived from an EMBL/GenBank/DDBJ whole genome shotgun (WGS) entry which is preliminary data.</text>
</comment>
<keyword evidence="3 12" id="KW-0138">CF(0)</keyword>
<evidence type="ECO:0000256" key="4">
    <source>
        <dbReference type="ARBA" id="ARBA00022692"/>
    </source>
</evidence>
<evidence type="ECO:0000256" key="11">
    <source>
        <dbReference type="ARBA" id="ARBA00037847"/>
    </source>
</evidence>
<dbReference type="GO" id="GO:0012505">
    <property type="term" value="C:endomembrane system"/>
    <property type="evidence" value="ECO:0007669"/>
    <property type="project" value="UniProtKB-SubCell"/>
</dbReference>
<comment type="similarity">
    <text evidence="1 12 13">Belongs to the ATPase B chain family.</text>
</comment>
<evidence type="ECO:0000256" key="1">
    <source>
        <dbReference type="ARBA" id="ARBA00005513"/>
    </source>
</evidence>
<keyword evidence="2 12" id="KW-0813">Transport</keyword>
<keyword evidence="14" id="KW-0175">Coiled coil</keyword>
<keyword evidence="5 12" id="KW-0375">Hydrogen ion transport</keyword>
<dbReference type="PANTHER" id="PTHR33445">
    <property type="entry name" value="ATP SYNTHASE SUBUNIT B', CHLOROPLASTIC"/>
    <property type="match status" value="1"/>
</dbReference>
<dbReference type="GO" id="GO:0045259">
    <property type="term" value="C:proton-transporting ATP synthase complex"/>
    <property type="evidence" value="ECO:0007669"/>
    <property type="project" value="UniProtKB-KW"/>
</dbReference>
<evidence type="ECO:0000256" key="6">
    <source>
        <dbReference type="ARBA" id="ARBA00022989"/>
    </source>
</evidence>
<accession>A0A0G1BF88</accession>
<dbReference type="Gene3D" id="1.20.5.620">
    <property type="entry name" value="F1F0 ATP synthase subunit B, membrane domain"/>
    <property type="match status" value="1"/>
</dbReference>
<evidence type="ECO:0000256" key="2">
    <source>
        <dbReference type="ARBA" id="ARBA00022448"/>
    </source>
</evidence>
<dbReference type="PANTHER" id="PTHR33445:SF2">
    <property type="entry name" value="ATP SYNTHASE SUBUNIT B', CHLOROPLASTIC"/>
    <property type="match status" value="1"/>
</dbReference>
<dbReference type="InterPro" id="IPR002146">
    <property type="entry name" value="ATP_synth_b/b'su_bac/chlpt"/>
</dbReference>
<evidence type="ECO:0000256" key="14">
    <source>
        <dbReference type="SAM" id="Coils"/>
    </source>
</evidence>
<keyword evidence="8 12" id="KW-0472">Membrane</keyword>
<organism evidence="15 16">
    <name type="scientific">Candidatus Magasanikbacteria bacterium GW2011_GWE2_42_7</name>
    <dbReference type="NCBI Taxonomy" id="1619052"/>
    <lineage>
        <taxon>Bacteria</taxon>
        <taxon>Candidatus Magasanikiibacteriota</taxon>
    </lineage>
</organism>
<keyword evidence="9 12" id="KW-0066">ATP synthesis</keyword>
<evidence type="ECO:0000256" key="9">
    <source>
        <dbReference type="ARBA" id="ARBA00023310"/>
    </source>
</evidence>
<dbReference type="GO" id="GO:0005886">
    <property type="term" value="C:plasma membrane"/>
    <property type="evidence" value="ECO:0007669"/>
    <property type="project" value="UniProtKB-SubCell"/>
</dbReference>
<dbReference type="InterPro" id="IPR028987">
    <property type="entry name" value="ATP_synth_B-like_membr_sf"/>
</dbReference>
<evidence type="ECO:0000313" key="15">
    <source>
        <dbReference type="EMBL" id="KKS71849.1"/>
    </source>
</evidence>
<evidence type="ECO:0000256" key="7">
    <source>
        <dbReference type="ARBA" id="ARBA00023065"/>
    </source>
</evidence>
<evidence type="ECO:0000256" key="12">
    <source>
        <dbReference type="HAMAP-Rule" id="MF_01398"/>
    </source>
</evidence>
<dbReference type="GO" id="GO:0046933">
    <property type="term" value="F:proton-transporting ATP synthase activity, rotational mechanism"/>
    <property type="evidence" value="ECO:0007669"/>
    <property type="project" value="UniProtKB-UniRule"/>
</dbReference>
<keyword evidence="12" id="KW-1003">Cell membrane</keyword>
<evidence type="ECO:0000256" key="5">
    <source>
        <dbReference type="ARBA" id="ARBA00022781"/>
    </source>
</evidence>
<keyword evidence="6 12" id="KW-1133">Transmembrane helix</keyword>
<evidence type="ECO:0000313" key="16">
    <source>
        <dbReference type="Proteomes" id="UP000033867"/>
    </source>
</evidence>
<evidence type="ECO:0000256" key="13">
    <source>
        <dbReference type="RuleBase" id="RU003848"/>
    </source>
</evidence>
<dbReference type="CDD" id="cd06503">
    <property type="entry name" value="ATP-synt_Fo_b"/>
    <property type="match status" value="1"/>
</dbReference>
<comment type="function">
    <text evidence="10 12">F(1)F(0) ATP synthase produces ATP from ADP in the presence of a proton or sodium gradient. F-type ATPases consist of two structural domains, F(1) containing the extramembraneous catalytic core and F(0) containing the membrane proton channel, linked together by a central stalk and a peripheral stalk. During catalysis, ATP synthesis in the catalytic domain of F(1) is coupled via a rotary mechanism of the central stalk subunits to proton translocation.</text>
</comment>
<dbReference type="NCBIfam" id="TIGR01144">
    <property type="entry name" value="ATP_synt_b"/>
    <property type="match status" value="1"/>
</dbReference>
<dbReference type="HAMAP" id="MF_01398">
    <property type="entry name" value="ATP_synth_b_bprime"/>
    <property type="match status" value="1"/>
</dbReference>
<dbReference type="EMBL" id="LCEK01000018">
    <property type="protein sequence ID" value="KKS71849.1"/>
    <property type="molecule type" value="Genomic_DNA"/>
</dbReference>
<dbReference type="AlphaFoldDB" id="A0A0G1BF88"/>
<dbReference type="GO" id="GO:0046961">
    <property type="term" value="F:proton-transporting ATPase activity, rotational mechanism"/>
    <property type="evidence" value="ECO:0007669"/>
    <property type="project" value="TreeGrafter"/>
</dbReference>
<evidence type="ECO:0000256" key="3">
    <source>
        <dbReference type="ARBA" id="ARBA00022547"/>
    </source>
</evidence>
<name>A0A0G1BF88_9BACT</name>